<name>A0A269TJU0_9BACT</name>
<dbReference type="EMBL" id="NQNY01000001">
    <property type="protein sequence ID" value="PAK21763.1"/>
    <property type="molecule type" value="Genomic_DNA"/>
</dbReference>
<organism evidence="1 2">
    <name type="scientific">Mycoplasmopsis agassizii</name>
    <dbReference type="NCBI Taxonomy" id="33922"/>
    <lineage>
        <taxon>Bacteria</taxon>
        <taxon>Bacillati</taxon>
        <taxon>Mycoplasmatota</taxon>
        <taxon>Mycoplasmoidales</taxon>
        <taxon>Metamycoplasmataceae</taxon>
        <taxon>Mycoplasmopsis</taxon>
    </lineage>
</organism>
<protein>
    <recommendedName>
        <fullName evidence="3">Lipoprotein</fullName>
    </recommendedName>
</protein>
<comment type="caution">
    <text evidence="1">The sequence shown here is derived from an EMBL/GenBank/DDBJ whole genome shotgun (WGS) entry which is preliminary data.</text>
</comment>
<dbReference type="RefSeq" id="WP_095334420.1">
    <property type="nucleotide sequence ID" value="NZ_NQNY01000001.1"/>
</dbReference>
<evidence type="ECO:0000313" key="2">
    <source>
        <dbReference type="Proteomes" id="UP000216943"/>
    </source>
</evidence>
<dbReference type="PROSITE" id="PS51257">
    <property type="entry name" value="PROKAR_LIPOPROTEIN"/>
    <property type="match status" value="1"/>
</dbReference>
<dbReference type="Proteomes" id="UP000216943">
    <property type="component" value="Unassembled WGS sequence"/>
</dbReference>
<dbReference type="AlphaFoldDB" id="A0A269TJU0"/>
<dbReference type="OrthoDB" id="9973292at2"/>
<evidence type="ECO:0000313" key="1">
    <source>
        <dbReference type="EMBL" id="PAK21763.1"/>
    </source>
</evidence>
<proteinExistence type="predicted"/>
<evidence type="ECO:0008006" key="3">
    <source>
        <dbReference type="Google" id="ProtNLM"/>
    </source>
</evidence>
<gene>
    <name evidence="1" type="ORF">CJJ23_00255</name>
</gene>
<accession>A0A269TJU0</accession>
<reference evidence="2" key="1">
    <citation type="submission" date="2017-08" db="EMBL/GenBank/DDBJ databases">
        <authorList>
            <person name="Alvarez-Ponce D."/>
            <person name="Weitzman C.L."/>
            <person name="Tillett R.L."/>
            <person name="Sandmeier F.C."/>
            <person name="Tracy C.R."/>
        </authorList>
    </citation>
    <scope>NUCLEOTIDE SEQUENCE [LARGE SCALE GENOMIC DNA]</scope>
    <source>
        <strain evidence="2">723</strain>
    </source>
</reference>
<sequence length="429" mass="50587">MLFSKKKIILFTSGFAILSIGITVSCSSMVVEKSQFDVSQINFETEMEEIHLSNKYINYSIFDKSIIELIYDESFDNLEPLIINTASELNKLLINWKTSVFKFFDTDDKSKKYFNSSKSKLIKTVDSNIIQINKKFNDGYFANNLIIIDFGNKITPIAKNKNALLKHENGVSNILDIYNLEDKIYIVYDTSSNKYNSQDYYKTPVIYSVRKKDLNLKDIKYEVKKQGFDLDKKSTISERALPISSYFTQDLSQHQKNNLDAWTRDSNFSNYSLKILRSEKELSDLLDSFVKFYNKKSKIIFPSETKENMLSTYNSEYFKKNYLILFTAFDWGEETKLFSDYIEDSFDIKKQDNKFIFTVHRNEGISYDYIRNEDIAIFENKNKDEPNRIYQSKGQEHTLFFKVEKSLYFNEDDLKVQLVVDKYKEPWLN</sequence>